<name>A0A0K1L648_9VIRU</name>
<reference evidence="1 3" key="1">
    <citation type="journal article" date="2015" name="PLoS Pathog.">
        <title>A Novel Virus Causes Scale Drop Disease in Lates calcarifer.</title>
        <authorList>
            <person name="de Groof A."/>
            <person name="Guelen L."/>
            <person name="Deijs M."/>
            <person name="van der Wal Y."/>
            <person name="Miyata M."/>
            <person name="Ng K.S."/>
            <person name="van Grinsven L."/>
            <person name="Simmelink B."/>
            <person name="Biermann Y."/>
            <person name="Grisez L."/>
            <person name="van Lent J."/>
            <person name="de Ronde A."/>
            <person name="Chang S.F."/>
            <person name="Schrier C."/>
            <person name="van der Hoek L."/>
        </authorList>
    </citation>
    <scope>NUCLEOTIDE SEQUENCE [LARGE SCALE GENOMIC DNA]</scope>
    <source>
        <strain evidence="1">C4575</strain>
    </source>
</reference>
<gene>
    <name evidence="1" type="ORF">SDDV_022</name>
</gene>
<dbReference type="EMBL" id="KR139659">
    <property type="protein sequence ID" value="AKU37437.1"/>
    <property type="molecule type" value="Genomic_DNA"/>
</dbReference>
<proteinExistence type="predicted"/>
<evidence type="ECO:0000313" key="4">
    <source>
        <dbReference type="Proteomes" id="UP000510602"/>
    </source>
</evidence>
<reference evidence="2 4" key="2">
    <citation type="submission" date="2019-10" db="EMBL/GenBank/DDBJ databases">
        <authorList>
            <person name="Kayansamruaj P."/>
        </authorList>
    </citation>
    <scope>NUCLEOTIDE SEQUENCE [LARGE SCALE GENOMIC DNA]</scope>
    <source>
        <strain evidence="2">SDDV_Thai_2019</strain>
    </source>
</reference>
<dbReference type="EMBL" id="MN562489">
    <property type="protein sequence ID" value="QLI60694.1"/>
    <property type="molecule type" value="Genomic_DNA"/>
</dbReference>
<organism evidence="1 3">
    <name type="scientific">Scale drop disease virus</name>
    <dbReference type="NCBI Taxonomy" id="1697349"/>
    <lineage>
        <taxon>Viruses</taxon>
        <taxon>Varidnaviria</taxon>
        <taxon>Bamfordvirae</taxon>
        <taxon>Nucleocytoviricota</taxon>
        <taxon>Megaviricetes</taxon>
        <taxon>Pimascovirales</taxon>
        <taxon>Pimascovirales incertae sedis</taxon>
        <taxon>Iridoviridae</taxon>
        <taxon>Alphairidovirinae</taxon>
        <taxon>Megalocytivirus</taxon>
        <taxon>Megalocytivirus lates1</taxon>
    </lineage>
</organism>
<dbReference type="KEGG" id="vg:25479071"/>
<protein>
    <submittedName>
        <fullName evidence="1">ORF_022L</fullName>
    </submittedName>
</protein>
<dbReference type="Proteomes" id="UP000201485">
    <property type="component" value="Segment"/>
</dbReference>
<dbReference type="GeneID" id="25479071"/>
<dbReference type="RefSeq" id="YP_009163783.1">
    <property type="nucleotide sequence ID" value="NC_027778.1"/>
</dbReference>
<evidence type="ECO:0000313" key="2">
    <source>
        <dbReference type="EMBL" id="QLI60694.1"/>
    </source>
</evidence>
<evidence type="ECO:0000313" key="1">
    <source>
        <dbReference type="EMBL" id="AKU37437.1"/>
    </source>
</evidence>
<dbReference type="Proteomes" id="UP000510602">
    <property type="component" value="Segment"/>
</dbReference>
<accession>A0A0K1L648</accession>
<evidence type="ECO:0000313" key="3">
    <source>
        <dbReference type="Proteomes" id="UP000201485"/>
    </source>
</evidence>
<keyword evidence="3" id="KW-1185">Reference proteome</keyword>
<sequence>MTIIVISGSKPEEHVTLPLLPSHIDKRVSIKLLALTFNNATVSNTLADITFDNVSLENTVVRQNGRAVTFIAINERTRTFLPLSDNHCVYSTRLPQVVHVTLGPQNIIAQWKDNTTWIMFLEINNL</sequence>